<evidence type="ECO:0000256" key="1">
    <source>
        <dbReference type="SAM" id="SignalP"/>
    </source>
</evidence>
<dbReference type="Proteomes" id="UP000287687">
    <property type="component" value="Unassembled WGS sequence"/>
</dbReference>
<keyword evidence="3" id="KW-1185">Reference proteome</keyword>
<reference evidence="2 3" key="1">
    <citation type="submission" date="2019-01" db="EMBL/GenBank/DDBJ databases">
        <title>The draft genome of Rhizobium sp. 24NR.</title>
        <authorList>
            <person name="Liu L."/>
            <person name="Liang L."/>
            <person name="Shi S."/>
            <person name="Xu L."/>
            <person name="Wang X."/>
            <person name="Li L."/>
            <person name="Zhang X."/>
        </authorList>
    </citation>
    <scope>NUCLEOTIDE SEQUENCE [LARGE SCALE GENOMIC DNA]</scope>
    <source>
        <strain evidence="2 3">24NR</strain>
    </source>
</reference>
<organism evidence="2 3">
    <name type="scientific">Neorhizobium lilium</name>
    <dbReference type="NCBI Taxonomy" id="2503024"/>
    <lineage>
        <taxon>Bacteria</taxon>
        <taxon>Pseudomonadati</taxon>
        <taxon>Pseudomonadota</taxon>
        <taxon>Alphaproteobacteria</taxon>
        <taxon>Hyphomicrobiales</taxon>
        <taxon>Rhizobiaceae</taxon>
        <taxon>Rhizobium/Agrobacterium group</taxon>
        <taxon>Neorhizobium</taxon>
    </lineage>
</organism>
<proteinExistence type="predicted"/>
<feature type="chain" id="PRO_5018568860" evidence="1">
    <location>
        <begin position="22"/>
        <end position="180"/>
    </location>
</feature>
<accession>A0A3S3VJX0</accession>
<evidence type="ECO:0000313" key="3">
    <source>
        <dbReference type="Proteomes" id="UP000287687"/>
    </source>
</evidence>
<keyword evidence="1" id="KW-0732">Signal</keyword>
<comment type="caution">
    <text evidence="2">The sequence shown here is derived from an EMBL/GenBank/DDBJ whole genome shotgun (WGS) entry which is preliminary data.</text>
</comment>
<sequence length="180" mass="18887">MKPAALSAFPIFLLLAAAANSQDVGSAIDVFASRCLVEGPRFDKTVAMAKQEEWPTLAADMAMAFTPVGEPTAIEGWMASKGEENPFQALVVYKAEIAGKSVEGCTVALSGTDAAAFDKALVLKSKAKPLGEETGEDTVYKRYSADVAGREGAITIALPRYPKGSDQVVASVVAEQLVDN</sequence>
<feature type="signal peptide" evidence="1">
    <location>
        <begin position="1"/>
        <end position="21"/>
    </location>
</feature>
<dbReference type="OrthoDB" id="8118014at2"/>
<name>A0A3S3VJX0_9HYPH</name>
<evidence type="ECO:0000313" key="2">
    <source>
        <dbReference type="EMBL" id="RWX78320.1"/>
    </source>
</evidence>
<dbReference type="EMBL" id="SBIP01000002">
    <property type="protein sequence ID" value="RWX78320.1"/>
    <property type="molecule type" value="Genomic_DNA"/>
</dbReference>
<protein>
    <submittedName>
        <fullName evidence="2">Uncharacterized protein</fullName>
    </submittedName>
</protein>
<gene>
    <name evidence="2" type="ORF">EPK99_06755</name>
</gene>
<dbReference type="RefSeq" id="WP_128442298.1">
    <property type="nucleotide sequence ID" value="NZ_SBIP01000002.1"/>
</dbReference>
<dbReference type="AlphaFoldDB" id="A0A3S3VJX0"/>